<dbReference type="PROSITE" id="PS00022">
    <property type="entry name" value="EGF_1"/>
    <property type="match status" value="1"/>
</dbReference>
<dbReference type="PANTHER" id="PTHR10334">
    <property type="entry name" value="CYSTEINE-RICH SECRETORY PROTEIN-RELATED"/>
    <property type="match status" value="1"/>
</dbReference>
<dbReference type="AlphaFoldDB" id="K1Q2J6"/>
<sequence>MKKAFTLLLLAVCLLGVWSQDGIGPETKPRSKRQTNSDDVEFLNAHNDKRRIVNPSAANMLEMKWSQELADIARNHAQKCVFAHNGQRSAQSTTFTYVGENIYIGPASAAAVVKEWDDEKAVYGFSGNTCSGVCGHYTQSYFGIGPSQGSYYAVFTSSSTTQQYAFLVAEAYLPGTLKEIPGKKRGLLRLKDKDGQTVSSNSKGETVNFFVLFVLCIIGPSRNVLKRQVLAPSSLDTHIRTARLSRRLNRTVIVVIDCETVPCKNNATCHHESHCECAPGWTGHVCDKEVTHHVQKYGFETELGLTSDPGNEVDFQLATYYFSAVTGGDTWDFYGAVAIDNLRITVQK</sequence>
<name>K1Q2J6_MAGGI</name>
<dbReference type="Gene3D" id="2.10.25.10">
    <property type="entry name" value="Laminin"/>
    <property type="match status" value="1"/>
</dbReference>
<dbReference type="EMBL" id="JH818678">
    <property type="protein sequence ID" value="EKC28173.1"/>
    <property type="molecule type" value="Genomic_DNA"/>
</dbReference>
<dbReference type="SUPFAM" id="SSF57196">
    <property type="entry name" value="EGF/Laminin"/>
    <property type="match status" value="1"/>
</dbReference>
<dbReference type="SUPFAM" id="SSF55797">
    <property type="entry name" value="PR-1-like"/>
    <property type="match status" value="1"/>
</dbReference>
<dbReference type="InParanoid" id="K1Q2J6"/>
<accession>K1Q2J6</accession>
<dbReference type="PROSITE" id="PS50026">
    <property type="entry name" value="EGF_3"/>
    <property type="match status" value="1"/>
</dbReference>
<proteinExistence type="predicted"/>
<dbReference type="InterPro" id="IPR000742">
    <property type="entry name" value="EGF"/>
</dbReference>
<evidence type="ECO:0000313" key="2">
    <source>
        <dbReference type="EMBL" id="EKC28173.1"/>
    </source>
</evidence>
<organism evidence="2">
    <name type="scientific">Magallana gigas</name>
    <name type="common">Pacific oyster</name>
    <name type="synonym">Crassostrea gigas</name>
    <dbReference type="NCBI Taxonomy" id="29159"/>
    <lineage>
        <taxon>Eukaryota</taxon>
        <taxon>Metazoa</taxon>
        <taxon>Spiralia</taxon>
        <taxon>Lophotrochozoa</taxon>
        <taxon>Mollusca</taxon>
        <taxon>Bivalvia</taxon>
        <taxon>Autobranchia</taxon>
        <taxon>Pteriomorphia</taxon>
        <taxon>Ostreida</taxon>
        <taxon>Ostreoidea</taxon>
        <taxon>Ostreidae</taxon>
        <taxon>Magallana</taxon>
    </lineage>
</organism>
<feature type="disulfide bond" evidence="1">
    <location>
        <begin position="277"/>
        <end position="286"/>
    </location>
</feature>
<keyword evidence="1" id="KW-0245">EGF-like domain</keyword>
<evidence type="ECO:0000256" key="1">
    <source>
        <dbReference type="PROSITE-ProRule" id="PRU00076"/>
    </source>
</evidence>
<dbReference type="CDD" id="cd00054">
    <property type="entry name" value="EGF_CA"/>
    <property type="match status" value="1"/>
</dbReference>
<dbReference type="PROSITE" id="PS01186">
    <property type="entry name" value="EGF_2"/>
    <property type="match status" value="1"/>
</dbReference>
<dbReference type="InterPro" id="IPR035940">
    <property type="entry name" value="CAP_sf"/>
</dbReference>
<keyword evidence="1" id="KW-1015">Disulfide bond</keyword>
<dbReference type="SMART" id="SM00181">
    <property type="entry name" value="EGF"/>
    <property type="match status" value="1"/>
</dbReference>
<comment type="caution">
    <text evidence="1">Lacks conserved residue(s) required for the propagation of feature annotation.</text>
</comment>
<protein>
    <submittedName>
        <fullName evidence="2">GLIPR1-like protein 1</fullName>
    </submittedName>
</protein>
<dbReference type="Gene3D" id="3.40.33.10">
    <property type="entry name" value="CAP"/>
    <property type="match status" value="1"/>
</dbReference>
<dbReference type="HOGENOM" id="CLU_797535_0_0_1"/>
<dbReference type="SMART" id="SM00198">
    <property type="entry name" value="SCP"/>
    <property type="match status" value="1"/>
</dbReference>
<gene>
    <name evidence="2" type="ORF">CGI_10014341</name>
</gene>
<dbReference type="Pfam" id="PF00188">
    <property type="entry name" value="CAP"/>
    <property type="match status" value="1"/>
</dbReference>
<dbReference type="PRINTS" id="PR00837">
    <property type="entry name" value="V5TPXLIKE"/>
</dbReference>
<dbReference type="InterPro" id="IPR014044">
    <property type="entry name" value="CAP_dom"/>
</dbReference>
<dbReference type="InterPro" id="IPR001283">
    <property type="entry name" value="CRISP-related"/>
</dbReference>
<reference evidence="2" key="1">
    <citation type="journal article" date="2012" name="Nature">
        <title>The oyster genome reveals stress adaptation and complexity of shell formation.</title>
        <authorList>
            <person name="Zhang G."/>
            <person name="Fang X."/>
            <person name="Guo X."/>
            <person name="Li L."/>
            <person name="Luo R."/>
            <person name="Xu F."/>
            <person name="Yang P."/>
            <person name="Zhang L."/>
            <person name="Wang X."/>
            <person name="Qi H."/>
            <person name="Xiong Z."/>
            <person name="Que H."/>
            <person name="Xie Y."/>
            <person name="Holland P.W."/>
            <person name="Paps J."/>
            <person name="Zhu Y."/>
            <person name="Wu F."/>
            <person name="Chen Y."/>
            <person name="Wang J."/>
            <person name="Peng C."/>
            <person name="Meng J."/>
            <person name="Yang L."/>
            <person name="Liu J."/>
            <person name="Wen B."/>
            <person name="Zhang N."/>
            <person name="Huang Z."/>
            <person name="Zhu Q."/>
            <person name="Feng Y."/>
            <person name="Mount A."/>
            <person name="Hedgecock D."/>
            <person name="Xu Z."/>
            <person name="Liu Y."/>
            <person name="Domazet-Loso T."/>
            <person name="Du Y."/>
            <person name="Sun X."/>
            <person name="Zhang S."/>
            <person name="Liu B."/>
            <person name="Cheng P."/>
            <person name="Jiang X."/>
            <person name="Li J."/>
            <person name="Fan D."/>
            <person name="Wang W."/>
            <person name="Fu W."/>
            <person name="Wang T."/>
            <person name="Wang B."/>
            <person name="Zhang J."/>
            <person name="Peng Z."/>
            <person name="Li Y."/>
            <person name="Li N."/>
            <person name="Wang J."/>
            <person name="Chen M."/>
            <person name="He Y."/>
            <person name="Tan F."/>
            <person name="Song X."/>
            <person name="Zheng Q."/>
            <person name="Huang R."/>
            <person name="Yang H."/>
            <person name="Du X."/>
            <person name="Chen L."/>
            <person name="Yang M."/>
            <person name="Gaffney P.M."/>
            <person name="Wang S."/>
            <person name="Luo L."/>
            <person name="She Z."/>
            <person name="Ming Y."/>
            <person name="Huang W."/>
            <person name="Zhang S."/>
            <person name="Huang B."/>
            <person name="Zhang Y."/>
            <person name="Qu T."/>
            <person name="Ni P."/>
            <person name="Miao G."/>
            <person name="Wang J."/>
            <person name="Wang Q."/>
            <person name="Steinberg C.E."/>
            <person name="Wang H."/>
            <person name="Li N."/>
            <person name="Qian L."/>
            <person name="Zhang G."/>
            <person name="Li Y."/>
            <person name="Yang H."/>
            <person name="Liu X."/>
            <person name="Wang J."/>
            <person name="Yin Y."/>
            <person name="Wang J."/>
        </authorList>
    </citation>
    <scope>NUCLEOTIDE SEQUENCE [LARGE SCALE GENOMIC DNA]</scope>
    <source>
        <strain evidence="2">05x7-T-G4-1.051#20</strain>
    </source>
</reference>